<sequence>MRHTYSTMAAHKHLILLAFILLLSAGAAAAAREDDVGAAVGKDEMCQPGCTDAYWNCNDRCLKLGYRSGTCYRPPLPYQCCCSQLGPYTLTERQGIYITKYTEMAVMFPAMCKNLVVVTLVALLFFAGVEAASLDTDSSTPPLDSNTPPFESDYYICQSIRSGMIKPNCSAWCRRMGKPNGGYISGGSCCCNG</sequence>
<proteinExistence type="predicted"/>
<dbReference type="EMBL" id="CP144745">
    <property type="protein sequence ID" value="WVZ50103.1"/>
    <property type="molecule type" value="Genomic_DNA"/>
</dbReference>
<feature type="chain" id="PRO_5042878961" evidence="1">
    <location>
        <begin position="31"/>
        <end position="193"/>
    </location>
</feature>
<evidence type="ECO:0000313" key="2">
    <source>
        <dbReference type="EMBL" id="WVZ50103.1"/>
    </source>
</evidence>
<protein>
    <submittedName>
        <fullName evidence="2">Uncharacterized protein</fullName>
    </submittedName>
</protein>
<keyword evidence="1" id="KW-0732">Signal</keyword>
<evidence type="ECO:0000313" key="3">
    <source>
        <dbReference type="Proteomes" id="UP001341281"/>
    </source>
</evidence>
<dbReference type="AlphaFoldDB" id="A0AAQ3SIX4"/>
<dbReference type="Proteomes" id="UP001341281">
    <property type="component" value="Chromosome 01"/>
</dbReference>
<keyword evidence="3" id="KW-1185">Reference proteome</keyword>
<evidence type="ECO:0000256" key="1">
    <source>
        <dbReference type="SAM" id="SignalP"/>
    </source>
</evidence>
<accession>A0AAQ3SIX4</accession>
<gene>
    <name evidence="2" type="ORF">U9M48_001390</name>
</gene>
<feature type="signal peptide" evidence="1">
    <location>
        <begin position="1"/>
        <end position="30"/>
    </location>
</feature>
<reference evidence="2 3" key="1">
    <citation type="submission" date="2024-02" db="EMBL/GenBank/DDBJ databases">
        <title>High-quality chromosome-scale genome assembly of Pensacola bahiagrass (Paspalum notatum Flugge var. saurae).</title>
        <authorList>
            <person name="Vega J.M."/>
            <person name="Podio M."/>
            <person name="Orjuela J."/>
            <person name="Siena L.A."/>
            <person name="Pessino S.C."/>
            <person name="Combes M.C."/>
            <person name="Mariac C."/>
            <person name="Albertini E."/>
            <person name="Pupilli F."/>
            <person name="Ortiz J.P.A."/>
            <person name="Leblanc O."/>
        </authorList>
    </citation>
    <scope>NUCLEOTIDE SEQUENCE [LARGE SCALE GENOMIC DNA]</scope>
    <source>
        <strain evidence="2">R1</strain>
        <tissue evidence="2">Leaf</tissue>
    </source>
</reference>
<organism evidence="2 3">
    <name type="scientific">Paspalum notatum var. saurae</name>
    <dbReference type="NCBI Taxonomy" id="547442"/>
    <lineage>
        <taxon>Eukaryota</taxon>
        <taxon>Viridiplantae</taxon>
        <taxon>Streptophyta</taxon>
        <taxon>Embryophyta</taxon>
        <taxon>Tracheophyta</taxon>
        <taxon>Spermatophyta</taxon>
        <taxon>Magnoliopsida</taxon>
        <taxon>Liliopsida</taxon>
        <taxon>Poales</taxon>
        <taxon>Poaceae</taxon>
        <taxon>PACMAD clade</taxon>
        <taxon>Panicoideae</taxon>
        <taxon>Andropogonodae</taxon>
        <taxon>Paspaleae</taxon>
        <taxon>Paspalinae</taxon>
        <taxon>Paspalum</taxon>
    </lineage>
</organism>
<name>A0AAQ3SIX4_PASNO</name>